<proteinExistence type="predicted"/>
<organism evidence="1">
    <name type="scientific">Siphoviridae sp. ctWWc42</name>
    <dbReference type="NCBI Taxonomy" id="2826361"/>
    <lineage>
        <taxon>Viruses</taxon>
        <taxon>Duplodnaviria</taxon>
        <taxon>Heunggongvirae</taxon>
        <taxon>Uroviricota</taxon>
        <taxon>Caudoviricetes</taxon>
    </lineage>
</organism>
<dbReference type="EMBL" id="BK015795">
    <property type="protein sequence ID" value="DAE25219.1"/>
    <property type="molecule type" value="Genomic_DNA"/>
</dbReference>
<dbReference type="InterPro" id="IPR043721">
    <property type="entry name" value="DUF5662"/>
</dbReference>
<name>A0A8S5R2A7_9CAUD</name>
<dbReference type="Pfam" id="PF18907">
    <property type="entry name" value="DUF5662"/>
    <property type="match status" value="1"/>
</dbReference>
<reference evidence="1" key="1">
    <citation type="journal article" date="2021" name="Proc. Natl. Acad. Sci. U.S.A.">
        <title>A Catalog of Tens of Thousands of Viruses from Human Metagenomes Reveals Hidden Associations with Chronic Diseases.</title>
        <authorList>
            <person name="Tisza M.J."/>
            <person name="Buck C.B."/>
        </authorList>
    </citation>
    <scope>NUCLEOTIDE SEQUENCE</scope>
    <source>
        <strain evidence="1">CtWWc42</strain>
    </source>
</reference>
<evidence type="ECO:0000313" key="1">
    <source>
        <dbReference type="EMBL" id="DAE25219.1"/>
    </source>
</evidence>
<accession>A0A8S5R2A7</accession>
<protein>
    <submittedName>
        <fullName evidence="1">Uncharacterized protein</fullName>
    </submittedName>
</protein>
<sequence>MSEAYDKYLEQHIGAVQQAFDKLCEYFPEYKQYKPQIKNHDKSKYSSEEYGPYDRYFYGDGKNLEEFDKAWLHHIHENPHHWQHWLLVEDDPEDYYCKPLDMPLAYIVEMICDWWSFGFVCGDLYNIFDWVDVHKDHITLSENTQNMVSYILNRLEFELDNDPNVSRENM</sequence>